<keyword evidence="13" id="KW-1185">Reference proteome</keyword>
<evidence type="ECO:0000256" key="5">
    <source>
        <dbReference type="ARBA" id="ARBA00022777"/>
    </source>
</evidence>
<evidence type="ECO:0000256" key="8">
    <source>
        <dbReference type="ARBA" id="ARBA00048679"/>
    </source>
</evidence>
<dbReference type="STRING" id="379508.A5DX91"/>
<evidence type="ECO:0000256" key="6">
    <source>
        <dbReference type="ARBA" id="ARBA00022840"/>
    </source>
</evidence>
<dbReference type="PANTHER" id="PTHR47634">
    <property type="entry name" value="PROTEIN KINASE DOMAIN-CONTAINING PROTEIN-RELATED"/>
    <property type="match status" value="1"/>
</dbReference>
<name>A5DX91_LODEL</name>
<feature type="binding site" evidence="9">
    <location>
        <position position="469"/>
    </location>
    <ligand>
        <name>ATP</name>
        <dbReference type="ChEBI" id="CHEBI:30616"/>
    </ligand>
</feature>
<feature type="compositionally biased region" description="Basic and acidic residues" evidence="10">
    <location>
        <begin position="336"/>
        <end position="350"/>
    </location>
</feature>
<dbReference type="eggNOG" id="KOG1290">
    <property type="taxonomic scope" value="Eukaryota"/>
</dbReference>
<evidence type="ECO:0000256" key="3">
    <source>
        <dbReference type="ARBA" id="ARBA00022679"/>
    </source>
</evidence>
<feature type="compositionally biased region" description="Low complexity" evidence="10">
    <location>
        <begin position="129"/>
        <end position="147"/>
    </location>
</feature>
<feature type="compositionally biased region" description="Acidic residues" evidence="10">
    <location>
        <begin position="227"/>
        <end position="254"/>
    </location>
</feature>
<dbReference type="OMA" id="LWRLEFD"/>
<feature type="region of interest" description="Disordered" evidence="10">
    <location>
        <begin position="326"/>
        <end position="423"/>
    </location>
</feature>
<feature type="compositionally biased region" description="Basic and acidic residues" evidence="10">
    <location>
        <begin position="276"/>
        <end position="285"/>
    </location>
</feature>
<dbReference type="PROSITE" id="PS00108">
    <property type="entry name" value="PROTEIN_KINASE_ST"/>
    <property type="match status" value="1"/>
</dbReference>
<dbReference type="GeneID" id="5233687"/>
<dbReference type="Gene3D" id="1.10.510.10">
    <property type="entry name" value="Transferase(Phosphotransferase) domain 1"/>
    <property type="match status" value="1"/>
</dbReference>
<feature type="region of interest" description="Disordered" evidence="10">
    <location>
        <begin position="123"/>
        <end position="147"/>
    </location>
</feature>
<feature type="compositionally biased region" description="Low complexity" evidence="10">
    <location>
        <begin position="15"/>
        <end position="29"/>
    </location>
</feature>
<feature type="region of interest" description="Disordered" evidence="10">
    <location>
        <begin position="15"/>
        <end position="85"/>
    </location>
</feature>
<feature type="compositionally biased region" description="Basic and acidic residues" evidence="10">
    <location>
        <begin position="358"/>
        <end position="372"/>
    </location>
</feature>
<evidence type="ECO:0000256" key="2">
    <source>
        <dbReference type="ARBA" id="ARBA00022527"/>
    </source>
</evidence>
<feature type="compositionally biased region" description="Acidic residues" evidence="10">
    <location>
        <begin position="396"/>
        <end position="418"/>
    </location>
</feature>
<feature type="domain" description="Protein kinase" evidence="11">
    <location>
        <begin position="440"/>
        <end position="967"/>
    </location>
</feature>
<feature type="compositionally biased region" description="Low complexity" evidence="10">
    <location>
        <begin position="636"/>
        <end position="645"/>
    </location>
</feature>
<evidence type="ECO:0000259" key="11">
    <source>
        <dbReference type="PROSITE" id="PS50011"/>
    </source>
</evidence>
<dbReference type="EC" id="2.7.11.1" evidence="1"/>
<dbReference type="Pfam" id="PF00069">
    <property type="entry name" value="Pkinase"/>
    <property type="match status" value="2"/>
</dbReference>
<evidence type="ECO:0000256" key="7">
    <source>
        <dbReference type="ARBA" id="ARBA00047899"/>
    </source>
</evidence>
<dbReference type="AlphaFoldDB" id="A5DX91"/>
<comment type="catalytic activity">
    <reaction evidence="8">
        <text>L-seryl-[protein] + ATP = O-phospho-L-seryl-[protein] + ADP + H(+)</text>
        <dbReference type="Rhea" id="RHEA:17989"/>
        <dbReference type="Rhea" id="RHEA-COMP:9863"/>
        <dbReference type="Rhea" id="RHEA-COMP:11604"/>
        <dbReference type="ChEBI" id="CHEBI:15378"/>
        <dbReference type="ChEBI" id="CHEBI:29999"/>
        <dbReference type="ChEBI" id="CHEBI:30616"/>
        <dbReference type="ChEBI" id="CHEBI:83421"/>
        <dbReference type="ChEBI" id="CHEBI:456216"/>
        <dbReference type="EC" id="2.7.11.1"/>
    </reaction>
</comment>
<feature type="compositionally biased region" description="Basic and acidic residues" evidence="10">
    <location>
        <begin position="255"/>
        <end position="269"/>
    </location>
</feature>
<dbReference type="SUPFAM" id="SSF56112">
    <property type="entry name" value="Protein kinase-like (PK-like)"/>
    <property type="match status" value="1"/>
</dbReference>
<dbReference type="VEuPathDB" id="FungiDB:LELG_01978"/>
<dbReference type="GO" id="GO:0005634">
    <property type="term" value="C:nucleus"/>
    <property type="evidence" value="ECO:0007669"/>
    <property type="project" value="TreeGrafter"/>
</dbReference>
<feature type="compositionally biased region" description="Basic and acidic residues" evidence="10">
    <location>
        <begin position="380"/>
        <end position="395"/>
    </location>
</feature>
<gene>
    <name evidence="12" type="ORF">LELG_01978</name>
</gene>
<dbReference type="PROSITE" id="PS50011">
    <property type="entry name" value="PROTEIN_KINASE_DOM"/>
    <property type="match status" value="1"/>
</dbReference>
<feature type="region of interest" description="Disordered" evidence="10">
    <location>
        <begin position="203"/>
        <end position="312"/>
    </location>
</feature>
<keyword evidence="4 9" id="KW-0547">Nucleotide-binding</keyword>
<dbReference type="FunFam" id="1.10.510.10:FF:000409">
    <property type="entry name" value="CMGC/SRPK protein kinase"/>
    <property type="match status" value="1"/>
</dbReference>
<keyword evidence="3" id="KW-0808">Transferase</keyword>
<dbReference type="OrthoDB" id="2649at2759"/>
<feature type="compositionally biased region" description="Low complexity" evidence="10">
    <location>
        <begin position="609"/>
        <end position="625"/>
    </location>
</feature>
<comment type="catalytic activity">
    <reaction evidence="7">
        <text>L-threonyl-[protein] + ATP = O-phospho-L-threonyl-[protein] + ADP + H(+)</text>
        <dbReference type="Rhea" id="RHEA:46608"/>
        <dbReference type="Rhea" id="RHEA-COMP:11060"/>
        <dbReference type="Rhea" id="RHEA-COMP:11605"/>
        <dbReference type="ChEBI" id="CHEBI:15378"/>
        <dbReference type="ChEBI" id="CHEBI:30013"/>
        <dbReference type="ChEBI" id="CHEBI:30616"/>
        <dbReference type="ChEBI" id="CHEBI:61977"/>
        <dbReference type="ChEBI" id="CHEBI:456216"/>
        <dbReference type="EC" id="2.7.11.1"/>
    </reaction>
</comment>
<dbReference type="FunCoup" id="A5DX91">
    <property type="interactions" value="540"/>
</dbReference>
<dbReference type="InterPro" id="IPR051334">
    <property type="entry name" value="SRPK"/>
</dbReference>
<dbReference type="InParanoid" id="A5DX91"/>
<organism evidence="12 13">
    <name type="scientific">Lodderomyces elongisporus (strain ATCC 11503 / CBS 2605 / JCM 1781 / NBRC 1676 / NRRL YB-4239)</name>
    <name type="common">Yeast</name>
    <name type="synonym">Saccharomyces elongisporus</name>
    <dbReference type="NCBI Taxonomy" id="379508"/>
    <lineage>
        <taxon>Eukaryota</taxon>
        <taxon>Fungi</taxon>
        <taxon>Dikarya</taxon>
        <taxon>Ascomycota</taxon>
        <taxon>Saccharomycotina</taxon>
        <taxon>Pichiomycetes</taxon>
        <taxon>Debaryomycetaceae</taxon>
        <taxon>Candida/Lodderomyces clade</taxon>
        <taxon>Lodderomyces</taxon>
    </lineage>
</organism>
<dbReference type="InterPro" id="IPR000719">
    <property type="entry name" value="Prot_kinase_dom"/>
</dbReference>
<keyword evidence="2" id="KW-0723">Serine/threonine-protein kinase</keyword>
<sequence length="1021" mass="113230">MPKAQSKLSLALQQADTIEQEQQQQSIASRLNKSHHDTLQKQRHHFRNKSAASSYSSNSNNSHNGNSDNTVENNHKDSNNYGGSGKTNLNFNLNINNSNNNINHTGNVATNASNISEIFGKHRTHRKSNASNSNNTSMLSTSTPSSSTIFQSNVTNANNASLANANIDIKKDARGFAPSQNGAVFKPIPSPSLLPNLVQHSSPYVSTTPSSARHFKPELSPLKTTFGDDDNSDDDDDGGGGEGEGEGDGEGEGEGECKGKGKGVNEDKYQSMNVSENKRDPKNERGWLANNNTQEEEGNYSPTNSFDEYEPELELKLESKGPQYNLHQQYYQAKNVADEKRKKQKVHEQHILSPTKNYKAEESTSTKAEKSGKKGSAKGVDNEGSRTDGFSKDELLLEDEDQDDSDDEPMNPADEEDLKDYGPGGYHPCYIGEEYKNGKYTLVRKLGWGHFSTVWLARDNDKQCHVAVKVVRSAKHYTETAVDEIKLLDKVTTSDVNHPGHQHVIQLLDTFTHKGPNGVHVVMVFEVLGENLLGLIRRYKHRGIPVVFVKQIAKQLLAALDFLHRTCGVIHTDLKPENILIEIGDVEQIVRMVEQENLQRKLLKKLSKSSKSSTPSSSYTPHSLTGKNSVEKTAVGSLTSPSLGRSGRRSRRHTLITGSQPLPSPLRTLNRSFTSIYGFSTTTANTPIKGISINNQNNQNNPNNHNHNHYTSNNSAFAASSALASAISGLAAIPLATTAEQHNEDDDEIDHTLNNSLSSMSLTNSNSYQAANVDPVQIPNESNFRLDESSNVTDVNDVINEDELISVKIADLGNACWTDHHFTDEIQTRQYRAPEVLLGYHWGCSSDLWSFAALIFELLTGDYLFDPRDGKSYSKDDDHIAQIIELLGGFPRMMLKESMYARDFFTSRHELRRITKLKPWALKDVLAEKYKFSILDAIEIADFLLPMLTLRPEERADAGGMINHPWLRDALGLENVVFERPVGGSGDDIPGWAKELCTTTTHAAGTFTPNNNKSHQHHYYH</sequence>
<dbReference type="GO" id="GO:0000245">
    <property type="term" value="P:spliceosomal complex assembly"/>
    <property type="evidence" value="ECO:0007669"/>
    <property type="project" value="TreeGrafter"/>
</dbReference>
<dbReference type="GO" id="GO:0005737">
    <property type="term" value="C:cytoplasm"/>
    <property type="evidence" value="ECO:0007669"/>
    <property type="project" value="TreeGrafter"/>
</dbReference>
<dbReference type="FunFam" id="3.30.200.20:FF:000076">
    <property type="entry name" value="CMGC/SRPK protein kinase"/>
    <property type="match status" value="1"/>
</dbReference>
<dbReference type="Proteomes" id="UP000001996">
    <property type="component" value="Unassembled WGS sequence"/>
</dbReference>
<evidence type="ECO:0000313" key="13">
    <source>
        <dbReference type="Proteomes" id="UP000001996"/>
    </source>
</evidence>
<keyword evidence="5 12" id="KW-0418">Kinase</keyword>
<dbReference type="InterPro" id="IPR008271">
    <property type="entry name" value="Ser/Thr_kinase_AS"/>
</dbReference>
<keyword evidence="6 9" id="KW-0067">ATP-binding</keyword>
<protein>
    <recommendedName>
        <fullName evidence="1">non-specific serine/threonine protein kinase</fullName>
        <ecNumber evidence="1">2.7.11.1</ecNumber>
    </recommendedName>
</protein>
<feature type="region of interest" description="Disordered" evidence="10">
    <location>
        <begin position="605"/>
        <end position="664"/>
    </location>
</feature>
<dbReference type="HOGENOM" id="CLU_000288_81_12_1"/>
<dbReference type="PROSITE" id="PS00107">
    <property type="entry name" value="PROTEIN_KINASE_ATP"/>
    <property type="match status" value="1"/>
</dbReference>
<dbReference type="GO" id="GO:0050684">
    <property type="term" value="P:regulation of mRNA processing"/>
    <property type="evidence" value="ECO:0007669"/>
    <property type="project" value="TreeGrafter"/>
</dbReference>
<evidence type="ECO:0000313" key="12">
    <source>
        <dbReference type="EMBL" id="EDK43799.1"/>
    </source>
</evidence>
<dbReference type="KEGG" id="lel:PVL30_001947"/>
<reference evidence="12 13" key="1">
    <citation type="journal article" date="2009" name="Nature">
        <title>Evolution of pathogenicity and sexual reproduction in eight Candida genomes.</title>
        <authorList>
            <person name="Butler G."/>
            <person name="Rasmussen M.D."/>
            <person name="Lin M.F."/>
            <person name="Santos M.A."/>
            <person name="Sakthikumar S."/>
            <person name="Munro C.A."/>
            <person name="Rheinbay E."/>
            <person name="Grabherr M."/>
            <person name="Forche A."/>
            <person name="Reedy J.L."/>
            <person name="Agrafioti I."/>
            <person name="Arnaud M.B."/>
            <person name="Bates S."/>
            <person name="Brown A.J."/>
            <person name="Brunke S."/>
            <person name="Costanzo M.C."/>
            <person name="Fitzpatrick D.A."/>
            <person name="de Groot P.W."/>
            <person name="Harris D."/>
            <person name="Hoyer L.L."/>
            <person name="Hube B."/>
            <person name="Klis F.M."/>
            <person name="Kodira C."/>
            <person name="Lennard N."/>
            <person name="Logue M.E."/>
            <person name="Martin R."/>
            <person name="Neiman A.M."/>
            <person name="Nikolaou E."/>
            <person name="Quail M.A."/>
            <person name="Quinn J."/>
            <person name="Santos M.C."/>
            <person name="Schmitzberger F.F."/>
            <person name="Sherlock G."/>
            <person name="Shah P."/>
            <person name="Silverstein K.A."/>
            <person name="Skrzypek M.S."/>
            <person name="Soll D."/>
            <person name="Staggs R."/>
            <person name="Stansfield I."/>
            <person name="Stumpf M.P."/>
            <person name="Sudbery P.E."/>
            <person name="Srikantha T."/>
            <person name="Zeng Q."/>
            <person name="Berman J."/>
            <person name="Berriman M."/>
            <person name="Heitman J."/>
            <person name="Gow N.A."/>
            <person name="Lorenz M.C."/>
            <person name="Birren B.W."/>
            <person name="Kellis M."/>
            <person name="Cuomo C.A."/>
        </authorList>
    </citation>
    <scope>NUCLEOTIDE SEQUENCE [LARGE SCALE GENOMIC DNA]</scope>
    <source>
        <strain evidence="13">ATCC 11503 / BCRC 21390 / CBS 2605 / JCM 1781 / NBRC 1676 / NRRL YB-4239</strain>
    </source>
</reference>
<dbReference type="GO" id="GO:0004674">
    <property type="term" value="F:protein serine/threonine kinase activity"/>
    <property type="evidence" value="ECO:0007669"/>
    <property type="project" value="UniProtKB-KW"/>
</dbReference>
<dbReference type="SMART" id="SM00220">
    <property type="entry name" value="S_TKc"/>
    <property type="match status" value="1"/>
</dbReference>
<dbReference type="InterPro" id="IPR017441">
    <property type="entry name" value="Protein_kinase_ATP_BS"/>
</dbReference>
<evidence type="ECO:0000256" key="4">
    <source>
        <dbReference type="ARBA" id="ARBA00022741"/>
    </source>
</evidence>
<dbReference type="GO" id="GO:0030447">
    <property type="term" value="P:filamentous growth"/>
    <property type="evidence" value="ECO:0007669"/>
    <property type="project" value="UniProtKB-ARBA"/>
</dbReference>
<dbReference type="Gene3D" id="3.30.200.20">
    <property type="entry name" value="Phosphorylase Kinase, domain 1"/>
    <property type="match status" value="1"/>
</dbReference>
<evidence type="ECO:0000256" key="10">
    <source>
        <dbReference type="SAM" id="MobiDB-lite"/>
    </source>
</evidence>
<dbReference type="EMBL" id="CH981525">
    <property type="protein sequence ID" value="EDK43799.1"/>
    <property type="molecule type" value="Genomic_DNA"/>
</dbReference>
<dbReference type="PANTHER" id="PTHR47634:SF9">
    <property type="entry name" value="PROTEIN KINASE DOMAIN-CONTAINING PROTEIN-RELATED"/>
    <property type="match status" value="1"/>
</dbReference>
<evidence type="ECO:0000256" key="9">
    <source>
        <dbReference type="PROSITE-ProRule" id="PRU10141"/>
    </source>
</evidence>
<accession>A5DX91</accession>
<dbReference type="GO" id="GO:0005524">
    <property type="term" value="F:ATP binding"/>
    <property type="evidence" value="ECO:0007669"/>
    <property type="project" value="UniProtKB-UniRule"/>
</dbReference>
<evidence type="ECO:0000256" key="1">
    <source>
        <dbReference type="ARBA" id="ARBA00012513"/>
    </source>
</evidence>
<proteinExistence type="predicted"/>
<feature type="compositionally biased region" description="Low complexity" evidence="10">
    <location>
        <begin position="49"/>
        <end position="69"/>
    </location>
</feature>
<dbReference type="InterPro" id="IPR011009">
    <property type="entry name" value="Kinase-like_dom_sf"/>
</dbReference>